<comment type="caution">
    <text evidence="2">The sequence shown here is derived from an EMBL/GenBank/DDBJ whole genome shotgun (WGS) entry which is preliminary data.</text>
</comment>
<gene>
    <name evidence="2" type="ORF">DFP86_103212</name>
</gene>
<dbReference type="OrthoDB" id="8595007at2"/>
<organism evidence="2 3">
    <name type="scientific">Paludibacterium purpuratum</name>
    <dbReference type="NCBI Taxonomy" id="1144873"/>
    <lineage>
        <taxon>Bacteria</taxon>
        <taxon>Pseudomonadati</taxon>
        <taxon>Pseudomonadota</taxon>
        <taxon>Betaproteobacteria</taxon>
        <taxon>Neisseriales</taxon>
        <taxon>Chromobacteriaceae</taxon>
        <taxon>Paludibacterium</taxon>
    </lineage>
</organism>
<dbReference type="SUPFAM" id="SSF54001">
    <property type="entry name" value="Cysteine proteinases"/>
    <property type="match status" value="1"/>
</dbReference>
<dbReference type="RefSeq" id="WP_133678924.1">
    <property type="nucleotide sequence ID" value="NZ_SNZP01000003.1"/>
</dbReference>
<feature type="domain" description="DUF3857" evidence="1">
    <location>
        <begin position="38"/>
        <end position="198"/>
    </location>
</feature>
<accession>A0A4V6PZA7</accession>
<dbReference type="Gene3D" id="2.60.40.3140">
    <property type="match status" value="1"/>
</dbReference>
<sequence length="619" mass="69439">MKPADFALVLFPLLANASPYQPTYSFDRDDTITQINEDGRSLWEETAVASIGSKKAVEALSQQTLSYNADRQEVKVLEAYTTTADGRRIDVPAEKIFDQSSPRSRYASMYGNFKVKVVVFPEVDIGAKLTVHWQRLNTVARWPNALFDNETVANLSERHQATSHTLKAPEGMVLHWQSLDVPPPEVRHVNGQQILHWRFPTHPGLPREDDAVGSNVYSPQVVVTNVGNDQTAADAYWSRARSAIAVTPVVQKLADRITVGLTDPHARAVALYEWARKNLRHIDLELWRGDVVPHTAEQVIKNGYADSKDAATLLQALMAACHLRSSQALVMDRDSLPTSINMPLVDHDRVVLYLADEKRFIDPGMSLAPFGQIDSNVLGQEALVIDPESGKAQRLRMPVLRSDQDQVTTLNTLTWLANGDMEGQGEVNFRGAADLLARYIFRDIEPGTEDRVTERLLNQVGLHGTGRFQLADIQDTTRPMWFRSNYRLSQVANMPGPAALRLPEGVGIGVSIRDALETSLPDTRHFPFEISAGMRIEHTEIRLPQGLQILSLPKPVQIENRFGHYRASYQVQDGVLKVERSLQLDWPSTTVMPRDYPDFKALGDRVRQDLHAQVLYRMP</sequence>
<reference evidence="2 3" key="1">
    <citation type="submission" date="2019-03" db="EMBL/GenBank/DDBJ databases">
        <title>Genomic Encyclopedia of Type Strains, Phase III (KMG-III): the genomes of soil and plant-associated and newly described type strains.</title>
        <authorList>
            <person name="Whitman W."/>
        </authorList>
    </citation>
    <scope>NUCLEOTIDE SEQUENCE [LARGE SCALE GENOMIC DNA]</scope>
    <source>
        <strain evidence="2 3">CECT 8976</strain>
    </source>
</reference>
<evidence type="ECO:0000259" key="1">
    <source>
        <dbReference type="Pfam" id="PF12969"/>
    </source>
</evidence>
<dbReference type="Proteomes" id="UP000295611">
    <property type="component" value="Unassembled WGS sequence"/>
</dbReference>
<dbReference type="InterPro" id="IPR024618">
    <property type="entry name" value="DUF3857"/>
</dbReference>
<proteinExistence type="predicted"/>
<dbReference type="EMBL" id="SNZP01000003">
    <property type="protein sequence ID" value="TDR81559.1"/>
    <property type="molecule type" value="Genomic_DNA"/>
</dbReference>
<name>A0A4V6PZA7_9NEIS</name>
<evidence type="ECO:0000313" key="3">
    <source>
        <dbReference type="Proteomes" id="UP000295611"/>
    </source>
</evidence>
<evidence type="ECO:0000313" key="2">
    <source>
        <dbReference type="EMBL" id="TDR81559.1"/>
    </source>
</evidence>
<dbReference type="InterPro" id="IPR038765">
    <property type="entry name" value="Papain-like_cys_pep_sf"/>
</dbReference>
<dbReference type="Gene3D" id="2.60.120.1130">
    <property type="match status" value="1"/>
</dbReference>
<keyword evidence="3" id="KW-1185">Reference proteome</keyword>
<dbReference type="AlphaFoldDB" id="A0A4V6PZA7"/>
<protein>
    <submittedName>
        <fullName evidence="2">Uncharacterized protein DUF3857</fullName>
    </submittedName>
</protein>
<dbReference type="Gene3D" id="3.10.620.30">
    <property type="match status" value="1"/>
</dbReference>
<dbReference type="Pfam" id="PF12969">
    <property type="entry name" value="DUF3857"/>
    <property type="match status" value="1"/>
</dbReference>